<dbReference type="Proteomes" id="UP000243096">
    <property type="component" value="Unassembled WGS sequence"/>
</dbReference>
<proteinExistence type="predicted"/>
<protein>
    <recommendedName>
        <fullName evidence="3">DDE superfamily endonuclease</fullName>
    </recommendedName>
</protein>
<keyword evidence="2" id="KW-1185">Reference proteome</keyword>
<comment type="caution">
    <text evidence="1">The sequence shown here is derived from an EMBL/GenBank/DDBJ whole genome shotgun (WGS) entry which is preliminary data.</text>
</comment>
<sequence>MPPGYPPYALTKEAFCENVNVAAGEVIGELGRCYRSSELLHLLRTIASVLVEMDGHLVMGNDGTHNTPSINNWFARHRRFPVYFTPTSASWPRGAV</sequence>
<gene>
    <name evidence="1" type="ORF">B0O95_10530</name>
</gene>
<organism evidence="1 2">
    <name type="scientific">Mycetohabitans endofungorum</name>
    <dbReference type="NCBI Taxonomy" id="417203"/>
    <lineage>
        <taxon>Bacteria</taxon>
        <taxon>Pseudomonadati</taxon>
        <taxon>Pseudomonadota</taxon>
        <taxon>Betaproteobacteria</taxon>
        <taxon>Burkholderiales</taxon>
        <taxon>Burkholderiaceae</taxon>
        <taxon>Mycetohabitans</taxon>
    </lineage>
</organism>
<dbReference type="EMBL" id="PRDW01000005">
    <property type="protein sequence ID" value="PPB83849.1"/>
    <property type="molecule type" value="Genomic_DNA"/>
</dbReference>
<evidence type="ECO:0000313" key="1">
    <source>
        <dbReference type="EMBL" id="PPB83849.1"/>
    </source>
</evidence>
<name>A0A2P5KAV0_9BURK</name>
<evidence type="ECO:0000313" key="2">
    <source>
        <dbReference type="Proteomes" id="UP000243096"/>
    </source>
</evidence>
<evidence type="ECO:0008006" key="3">
    <source>
        <dbReference type="Google" id="ProtNLM"/>
    </source>
</evidence>
<dbReference type="AlphaFoldDB" id="A0A2P5KAV0"/>
<reference evidence="1 2" key="1">
    <citation type="submission" date="2018-01" db="EMBL/GenBank/DDBJ databases">
        <title>Genomic Encyclopedia of Type Strains, Phase III (KMG-III): the genomes of soil and plant-associated and newly described type strains.</title>
        <authorList>
            <person name="Whitman W."/>
        </authorList>
    </citation>
    <scope>NUCLEOTIDE SEQUENCE [LARGE SCALE GENOMIC DNA]</scope>
    <source>
        <strain evidence="1 2">HKI456</strain>
    </source>
</reference>
<accession>A0A2P5KAV0</accession>